<dbReference type="Proteomes" id="UP000023541">
    <property type="component" value="Unassembled WGS sequence"/>
</dbReference>
<dbReference type="eggNOG" id="COG0583">
    <property type="taxonomic scope" value="Bacteria"/>
</dbReference>
<accession>A0A023BVD1</accession>
<comment type="caution">
    <text evidence="6">The sequence shown here is derived from an EMBL/GenBank/DDBJ whole genome shotgun (WGS) entry which is preliminary data.</text>
</comment>
<dbReference type="RefSeq" id="WP_034241508.1">
    <property type="nucleotide sequence ID" value="NZ_AQRA01000004.1"/>
</dbReference>
<evidence type="ECO:0000256" key="4">
    <source>
        <dbReference type="ARBA" id="ARBA00023163"/>
    </source>
</evidence>
<dbReference type="SUPFAM" id="SSF53850">
    <property type="entry name" value="Periplasmic binding protein-like II"/>
    <property type="match status" value="1"/>
</dbReference>
<evidence type="ECO:0000313" key="6">
    <source>
        <dbReference type="EMBL" id="EZH73987.1"/>
    </source>
</evidence>
<keyword evidence="7" id="KW-1185">Reference proteome</keyword>
<evidence type="ECO:0000313" key="7">
    <source>
        <dbReference type="Proteomes" id="UP000023541"/>
    </source>
</evidence>
<name>A0A023BVD1_9FLAO</name>
<keyword evidence="2" id="KW-0805">Transcription regulation</keyword>
<dbReference type="FunFam" id="1.10.10.10:FF:000001">
    <property type="entry name" value="LysR family transcriptional regulator"/>
    <property type="match status" value="1"/>
</dbReference>
<gene>
    <name evidence="6" type="ORF">ATO12_13990</name>
</gene>
<sequence>MIYRLKVFKKVADFLSFTKAAKMLFITQPAITKHINELEKHFGKALFNRHGNKISLTPEGKLLLQYANKILSLYNQLEDDFLALNSKFPDKITIGASTTISQYILPKILSKFKAKYSTTNITLLNNNSEQIESSIINKQVDIGFTEGNTSNPLLHYETFVLDEIVLVTSADNTTLKKQEITLKELKKLPLILREKGSGTRNIIKDALQNANVDISQLAIEMTLGSTESIKTYLTHSGSYSFLSIHCITDELMANKLKIIDITSFTIKRVFHMVNLHGEYSNTVEKTKHFFAAHYNLME</sequence>
<evidence type="ECO:0000256" key="3">
    <source>
        <dbReference type="ARBA" id="ARBA00023125"/>
    </source>
</evidence>
<reference evidence="6 7" key="1">
    <citation type="submission" date="2014-04" db="EMBL/GenBank/DDBJ databases">
        <title>Aquimarina sp. 22II-S11-z7 Genome Sequencing.</title>
        <authorList>
            <person name="Lai Q."/>
        </authorList>
    </citation>
    <scope>NUCLEOTIDE SEQUENCE [LARGE SCALE GENOMIC DNA]</scope>
    <source>
        <strain evidence="6 7">22II-S11-z7</strain>
    </source>
</reference>
<feature type="domain" description="HTH lysR-type" evidence="5">
    <location>
        <begin position="1"/>
        <end position="57"/>
    </location>
</feature>
<dbReference type="InterPro" id="IPR036390">
    <property type="entry name" value="WH_DNA-bd_sf"/>
</dbReference>
<dbReference type="OrthoDB" id="9785745at2"/>
<dbReference type="InterPro" id="IPR000847">
    <property type="entry name" value="LysR_HTH_N"/>
</dbReference>
<keyword evidence="3" id="KW-0238">DNA-binding</keyword>
<dbReference type="AlphaFoldDB" id="A0A023BVD1"/>
<dbReference type="GO" id="GO:0000976">
    <property type="term" value="F:transcription cis-regulatory region binding"/>
    <property type="evidence" value="ECO:0007669"/>
    <property type="project" value="TreeGrafter"/>
</dbReference>
<comment type="similarity">
    <text evidence="1">Belongs to the LysR transcriptional regulatory family.</text>
</comment>
<dbReference type="InterPro" id="IPR036388">
    <property type="entry name" value="WH-like_DNA-bd_sf"/>
</dbReference>
<evidence type="ECO:0000256" key="1">
    <source>
        <dbReference type="ARBA" id="ARBA00009437"/>
    </source>
</evidence>
<dbReference type="EMBL" id="AQRA01000004">
    <property type="protein sequence ID" value="EZH73987.1"/>
    <property type="molecule type" value="Genomic_DNA"/>
</dbReference>
<dbReference type="Pfam" id="PF03466">
    <property type="entry name" value="LysR_substrate"/>
    <property type="match status" value="1"/>
</dbReference>
<dbReference type="PROSITE" id="PS50931">
    <property type="entry name" value="HTH_LYSR"/>
    <property type="match status" value="1"/>
</dbReference>
<dbReference type="PANTHER" id="PTHR30126:SF39">
    <property type="entry name" value="HTH-TYPE TRANSCRIPTIONAL REGULATOR CYSL"/>
    <property type="match status" value="1"/>
</dbReference>
<evidence type="ECO:0000256" key="2">
    <source>
        <dbReference type="ARBA" id="ARBA00023015"/>
    </source>
</evidence>
<dbReference type="Pfam" id="PF00126">
    <property type="entry name" value="HTH_1"/>
    <property type="match status" value="1"/>
</dbReference>
<dbReference type="InterPro" id="IPR005119">
    <property type="entry name" value="LysR_subst-bd"/>
</dbReference>
<organism evidence="6 7">
    <name type="scientific">Aquimarina atlantica</name>
    <dbReference type="NCBI Taxonomy" id="1317122"/>
    <lineage>
        <taxon>Bacteria</taxon>
        <taxon>Pseudomonadati</taxon>
        <taxon>Bacteroidota</taxon>
        <taxon>Flavobacteriia</taxon>
        <taxon>Flavobacteriales</taxon>
        <taxon>Flavobacteriaceae</taxon>
        <taxon>Aquimarina</taxon>
    </lineage>
</organism>
<dbReference type="SUPFAM" id="SSF46785">
    <property type="entry name" value="Winged helix' DNA-binding domain"/>
    <property type="match status" value="1"/>
</dbReference>
<keyword evidence="4" id="KW-0804">Transcription</keyword>
<dbReference type="STRING" id="1317122.ATO12_13990"/>
<evidence type="ECO:0000259" key="5">
    <source>
        <dbReference type="PROSITE" id="PS50931"/>
    </source>
</evidence>
<dbReference type="PANTHER" id="PTHR30126">
    <property type="entry name" value="HTH-TYPE TRANSCRIPTIONAL REGULATOR"/>
    <property type="match status" value="1"/>
</dbReference>
<dbReference type="GO" id="GO:0003700">
    <property type="term" value="F:DNA-binding transcription factor activity"/>
    <property type="evidence" value="ECO:0007669"/>
    <property type="project" value="InterPro"/>
</dbReference>
<dbReference type="Gene3D" id="3.40.190.290">
    <property type="match status" value="1"/>
</dbReference>
<proteinExistence type="inferred from homology"/>
<protein>
    <recommendedName>
        <fullName evidence="5">HTH lysR-type domain-containing protein</fullName>
    </recommendedName>
</protein>
<dbReference type="Gene3D" id="1.10.10.10">
    <property type="entry name" value="Winged helix-like DNA-binding domain superfamily/Winged helix DNA-binding domain"/>
    <property type="match status" value="1"/>
</dbReference>
<dbReference type="PRINTS" id="PR00039">
    <property type="entry name" value="HTHLYSR"/>
</dbReference>